<dbReference type="RefSeq" id="WP_208830823.1">
    <property type="nucleotide sequence ID" value="NZ_CP072110.1"/>
</dbReference>
<keyword evidence="1" id="KW-0732">Signal</keyword>
<evidence type="ECO:0000313" key="3">
    <source>
        <dbReference type="Proteomes" id="UP000682739"/>
    </source>
</evidence>
<dbReference type="Proteomes" id="UP000682739">
    <property type="component" value="Chromosome"/>
</dbReference>
<dbReference type="AlphaFoldDB" id="A0A975DCB9"/>
<feature type="chain" id="PRO_5038030346" evidence="1">
    <location>
        <begin position="30"/>
        <end position="391"/>
    </location>
</feature>
<evidence type="ECO:0000313" key="2">
    <source>
        <dbReference type="EMBL" id="QTH63025.1"/>
    </source>
</evidence>
<sequence length="391" mass="44733">MNKLRNFCKPHLGTLLLICSALWCCSAYSATLGKKKQTNIDECLTSPASKNKEFIEFCQKKLAQGEEAALYGDQQAIDEVGREIARMRSEERLKLGFVDVNSVMETLGSSMDWTANWIDSKFADSNDELNKAKAWGHIVIGWEPRDGEWANFPVKFRVRAKLPNLQNKAELILSDNEQEDLNKLPYETVRPEALKSSQRSLGAAVRFLHKTSDDLDQSSRIGWGDGQLYARTSLLYRKKYLTDKVTLNIQPALEYYVVDGIGGRVLFDSAYAINQNNEVRFSYSLRDREDFDAPEWRNGLYSISALSDQSAIILGITAAGVTSPDYRPEFYKMSVRLRKKAFRSWIFIEAEPFVEFKRDRLVEDFNNGHVYGDFERDVGITLRFEAHYGFL</sequence>
<reference evidence="2" key="1">
    <citation type="submission" date="2021-03" db="EMBL/GenBank/DDBJ databases">
        <title>Description of Psychrosphaera ytuae sp. nov. isolated from deep sea sediment of South China Sea.</title>
        <authorList>
            <person name="Zhang J."/>
            <person name="Xu X.-D."/>
        </authorList>
    </citation>
    <scope>NUCLEOTIDE SEQUENCE</scope>
    <source>
        <strain evidence="2">MTZ26</strain>
    </source>
</reference>
<protein>
    <submittedName>
        <fullName evidence="2">Uncharacterized protein</fullName>
    </submittedName>
</protein>
<dbReference type="KEGG" id="psym:J1N51_09725"/>
<name>A0A975DCB9_9GAMM</name>
<feature type="signal peptide" evidence="1">
    <location>
        <begin position="1"/>
        <end position="29"/>
    </location>
</feature>
<evidence type="ECO:0000256" key="1">
    <source>
        <dbReference type="SAM" id="SignalP"/>
    </source>
</evidence>
<gene>
    <name evidence="2" type="ORF">J1N51_09725</name>
</gene>
<dbReference type="EMBL" id="CP072110">
    <property type="protein sequence ID" value="QTH63025.1"/>
    <property type="molecule type" value="Genomic_DNA"/>
</dbReference>
<proteinExistence type="predicted"/>
<keyword evidence="3" id="KW-1185">Reference proteome</keyword>
<accession>A0A975DCB9</accession>
<organism evidence="2 3">
    <name type="scientific">Psychrosphaera ytuae</name>
    <dbReference type="NCBI Taxonomy" id="2820710"/>
    <lineage>
        <taxon>Bacteria</taxon>
        <taxon>Pseudomonadati</taxon>
        <taxon>Pseudomonadota</taxon>
        <taxon>Gammaproteobacteria</taxon>
        <taxon>Alteromonadales</taxon>
        <taxon>Pseudoalteromonadaceae</taxon>
        <taxon>Psychrosphaera</taxon>
    </lineage>
</organism>